<keyword evidence="1" id="KW-0812">Transmembrane</keyword>
<evidence type="ECO:0000313" key="3">
    <source>
        <dbReference type="Proteomes" id="UP001169066"/>
    </source>
</evidence>
<comment type="caution">
    <text evidence="2">The sequence shown here is derived from an EMBL/GenBank/DDBJ whole genome shotgun (WGS) entry which is preliminary data.</text>
</comment>
<reference evidence="2" key="1">
    <citation type="submission" date="2023-01" db="EMBL/GenBank/DDBJ databases">
        <title>Sulfurovum sp. XTW-4 genome assembly.</title>
        <authorList>
            <person name="Wang J."/>
        </authorList>
    </citation>
    <scope>NUCLEOTIDE SEQUENCE</scope>
    <source>
        <strain evidence="2">XTW-4</strain>
    </source>
</reference>
<evidence type="ECO:0000256" key="1">
    <source>
        <dbReference type="SAM" id="Phobius"/>
    </source>
</evidence>
<protein>
    <submittedName>
        <fullName evidence="2">Prepilin-type N-terminal cleavage/methylation domain-containing protein</fullName>
    </submittedName>
</protein>
<dbReference type="Gene3D" id="3.30.700.10">
    <property type="entry name" value="Glycoprotein, Type 4 Pilin"/>
    <property type="match status" value="1"/>
</dbReference>
<dbReference type="InterPro" id="IPR012902">
    <property type="entry name" value="N_methyl_site"/>
</dbReference>
<evidence type="ECO:0000313" key="2">
    <source>
        <dbReference type="EMBL" id="MDM5263069.1"/>
    </source>
</evidence>
<dbReference type="InterPro" id="IPR045584">
    <property type="entry name" value="Pilin-like"/>
</dbReference>
<keyword evidence="1" id="KW-0472">Membrane</keyword>
<gene>
    <name evidence="2" type="ORF">PF327_02555</name>
</gene>
<keyword evidence="1" id="KW-1133">Transmembrane helix</keyword>
<dbReference type="NCBIfam" id="TIGR02532">
    <property type="entry name" value="IV_pilin_GFxxxE"/>
    <property type="match status" value="1"/>
</dbReference>
<dbReference type="Pfam" id="PF07963">
    <property type="entry name" value="N_methyl"/>
    <property type="match status" value="1"/>
</dbReference>
<feature type="transmembrane region" description="Helical" evidence="1">
    <location>
        <begin position="12"/>
        <end position="33"/>
    </location>
</feature>
<name>A0ABT7QQD9_9BACT</name>
<accession>A0ABT7QQD9</accession>
<proteinExistence type="predicted"/>
<dbReference type="RefSeq" id="WP_289401196.1">
    <property type="nucleotide sequence ID" value="NZ_JAQIBC010000001.1"/>
</dbReference>
<dbReference type="SUPFAM" id="SSF54523">
    <property type="entry name" value="Pili subunits"/>
    <property type="match status" value="1"/>
</dbReference>
<keyword evidence="3" id="KW-1185">Reference proteome</keyword>
<organism evidence="2 3">
    <name type="scientific">Sulfurovum xiamenensis</name>
    <dbReference type="NCBI Taxonomy" id="3019066"/>
    <lineage>
        <taxon>Bacteria</taxon>
        <taxon>Pseudomonadati</taxon>
        <taxon>Campylobacterota</taxon>
        <taxon>Epsilonproteobacteria</taxon>
        <taxon>Campylobacterales</taxon>
        <taxon>Sulfurovaceae</taxon>
        <taxon>Sulfurovum</taxon>
    </lineage>
</organism>
<sequence>MKIINRRAFTMIELVFVIVVIGILAAIAVPKLAATRDDAKISKARATVGALRSAIATERQKRILKGNYDAITTTEAIALLEYPLGSDWSGLTWTAPDGSTCTFTISNNKLSGTCAAMGSGI</sequence>
<dbReference type="EMBL" id="JAQIBC010000001">
    <property type="protein sequence ID" value="MDM5263069.1"/>
    <property type="molecule type" value="Genomic_DNA"/>
</dbReference>
<dbReference type="Proteomes" id="UP001169066">
    <property type="component" value="Unassembled WGS sequence"/>
</dbReference>